<feature type="transmembrane region" description="Helical" evidence="7">
    <location>
        <begin position="163"/>
        <end position="182"/>
    </location>
</feature>
<dbReference type="GO" id="GO:0008506">
    <property type="term" value="F:sucrose:proton symporter activity"/>
    <property type="evidence" value="ECO:0000318"/>
    <property type="project" value="GO_Central"/>
</dbReference>
<evidence type="ECO:0000313" key="9">
    <source>
        <dbReference type="Proteomes" id="UP000001064"/>
    </source>
</evidence>
<keyword evidence="3 7" id="KW-0812">Transmembrane</keyword>
<evidence type="ECO:0000256" key="6">
    <source>
        <dbReference type="SAM" id="MobiDB-lite"/>
    </source>
</evidence>
<dbReference type="KEGG" id="dpp:DICPUDRAFT_57477"/>
<feature type="transmembrane region" description="Helical" evidence="7">
    <location>
        <begin position="203"/>
        <end position="223"/>
    </location>
</feature>
<organism evidence="8 9">
    <name type="scientific">Dictyostelium purpureum</name>
    <name type="common">Slime mold</name>
    <dbReference type="NCBI Taxonomy" id="5786"/>
    <lineage>
        <taxon>Eukaryota</taxon>
        <taxon>Amoebozoa</taxon>
        <taxon>Evosea</taxon>
        <taxon>Eumycetozoa</taxon>
        <taxon>Dictyostelia</taxon>
        <taxon>Dictyosteliales</taxon>
        <taxon>Dictyosteliaceae</taxon>
        <taxon>Dictyostelium</taxon>
    </lineage>
</organism>
<feature type="transmembrane region" description="Helical" evidence="7">
    <location>
        <begin position="379"/>
        <end position="400"/>
    </location>
</feature>
<feature type="compositionally biased region" description="Low complexity" evidence="6">
    <location>
        <begin position="479"/>
        <end position="492"/>
    </location>
</feature>
<dbReference type="EMBL" id="GL871228">
    <property type="protein sequence ID" value="EGC31816.1"/>
    <property type="molecule type" value="Genomic_DNA"/>
</dbReference>
<sequence length="500" mass="54480">MGEDKYDKLNENESINDVKIQDYQDNKNDHQGDIYKTDSTGGLIKFMFWLFAICFSLAGVQFVYSIQFALGTPLFINKFKLTPSTTSIIQSTAGPISGFLVQPIIGVYSDTCKSKFGRRKPFIVFGSIFCIAGLILIAFSPLIGQALGDKESSELTSDHKIGLIIAIAGFWIMNLSVNVMQGPTRSLVSDLCPMDKQHLGNSMAVNVMGFASIIANIIGSFFASNENSYRDLFIIGAGFVACSVIPTIFVAKEKQLDSSVQSPKSPIDVFKKIGFAFRTIPKELAIISLVFFISWFGYSPFMVNNTTYFQKNVFPENANKGLEFGFYAQAALSAVSFLFSFFLSGLINLVGEKLVYSVSQAIAGACLILFLVFDHASPGLAIALTALVGINFCTFNAVPFAMMVKVIPSKDIGLYMGVLNSSAVVSQTISILTSGRVLAAKNQDTAWAMAYGGLFTILGVFLAWILPKSKGPELIIDENNNSDNNDNNKQSNETTPLLNN</sequence>
<dbReference type="VEuPathDB" id="AmoebaDB:DICPUDRAFT_57477"/>
<evidence type="ECO:0000256" key="1">
    <source>
        <dbReference type="ARBA" id="ARBA00004141"/>
    </source>
</evidence>
<evidence type="ECO:0000256" key="7">
    <source>
        <dbReference type="SAM" id="Phobius"/>
    </source>
</evidence>
<dbReference type="SUPFAM" id="SSF103473">
    <property type="entry name" value="MFS general substrate transporter"/>
    <property type="match status" value="1"/>
</dbReference>
<evidence type="ECO:0000313" key="8">
    <source>
        <dbReference type="EMBL" id="EGC31816.1"/>
    </source>
</evidence>
<keyword evidence="5 7" id="KW-0472">Membrane</keyword>
<dbReference type="GO" id="GO:0016020">
    <property type="term" value="C:membrane"/>
    <property type="evidence" value="ECO:0000318"/>
    <property type="project" value="GO_Central"/>
</dbReference>
<dbReference type="Gene3D" id="1.20.1250.20">
    <property type="entry name" value="MFS general substrate transporter like domains"/>
    <property type="match status" value="1"/>
</dbReference>
<evidence type="ECO:0000256" key="5">
    <source>
        <dbReference type="ARBA" id="ARBA00023136"/>
    </source>
</evidence>
<dbReference type="PANTHER" id="PTHR19432">
    <property type="entry name" value="SUGAR TRANSPORTER"/>
    <property type="match status" value="1"/>
</dbReference>
<dbReference type="GeneID" id="10507830"/>
<protein>
    <recommendedName>
        <fullName evidence="10">Major facilitator superfamily (MFS) profile domain-containing protein</fullName>
    </recommendedName>
</protein>
<dbReference type="Pfam" id="PF13347">
    <property type="entry name" value="MFS_2"/>
    <property type="match status" value="1"/>
</dbReference>
<feature type="transmembrane region" description="Helical" evidence="7">
    <location>
        <begin position="445"/>
        <end position="466"/>
    </location>
</feature>
<dbReference type="FunCoup" id="F0ZW65">
    <property type="interactions" value="29"/>
</dbReference>
<keyword evidence="9" id="KW-1185">Reference proteome</keyword>
<dbReference type="eggNOG" id="KOG0637">
    <property type="taxonomic scope" value="Eukaryota"/>
</dbReference>
<dbReference type="RefSeq" id="XP_003291650.1">
    <property type="nucleotide sequence ID" value="XM_003291602.1"/>
</dbReference>
<feature type="region of interest" description="Disordered" evidence="6">
    <location>
        <begin position="477"/>
        <end position="500"/>
    </location>
</feature>
<comment type="subcellular location">
    <subcellularLocation>
        <location evidence="1">Membrane</location>
        <topology evidence="1">Multi-pass membrane protein</topology>
    </subcellularLocation>
</comment>
<accession>F0ZW65</accession>
<dbReference type="FunFam" id="1.20.1250.20:FF:000531">
    <property type="entry name" value="Major Facilitator Superfamily protein"/>
    <property type="match status" value="1"/>
</dbReference>
<dbReference type="OrthoDB" id="28755at2759"/>
<keyword evidence="4 7" id="KW-1133">Transmembrane helix</keyword>
<dbReference type="Proteomes" id="UP000001064">
    <property type="component" value="Unassembled WGS sequence"/>
</dbReference>
<dbReference type="PANTHER" id="PTHR19432:SF26">
    <property type="entry name" value="MAJOR FACILITATOR SUPERFAMILY (MFS) PROFILE DOMAIN-CONTAINING PROTEIN"/>
    <property type="match status" value="1"/>
</dbReference>
<dbReference type="AlphaFoldDB" id="F0ZW65"/>
<feature type="transmembrane region" description="Helical" evidence="7">
    <location>
        <begin position="284"/>
        <end position="304"/>
    </location>
</feature>
<dbReference type="InParanoid" id="F0ZW65"/>
<feature type="transmembrane region" description="Helical" evidence="7">
    <location>
        <begin position="354"/>
        <end position="373"/>
    </location>
</feature>
<evidence type="ECO:0000256" key="2">
    <source>
        <dbReference type="ARBA" id="ARBA00022448"/>
    </source>
</evidence>
<name>F0ZW65_DICPU</name>
<proteinExistence type="predicted"/>
<feature type="transmembrane region" description="Helical" evidence="7">
    <location>
        <begin position="122"/>
        <end position="143"/>
    </location>
</feature>
<feature type="transmembrane region" description="Helical" evidence="7">
    <location>
        <begin position="324"/>
        <end position="347"/>
    </location>
</feature>
<evidence type="ECO:0000256" key="4">
    <source>
        <dbReference type="ARBA" id="ARBA00022989"/>
    </source>
</evidence>
<feature type="transmembrane region" description="Helical" evidence="7">
    <location>
        <begin position="412"/>
        <end position="433"/>
    </location>
</feature>
<feature type="transmembrane region" description="Helical" evidence="7">
    <location>
        <begin position="229"/>
        <end position="251"/>
    </location>
</feature>
<evidence type="ECO:0000256" key="3">
    <source>
        <dbReference type="ARBA" id="ARBA00022692"/>
    </source>
</evidence>
<evidence type="ECO:0008006" key="10">
    <source>
        <dbReference type="Google" id="ProtNLM"/>
    </source>
</evidence>
<feature type="transmembrane region" description="Helical" evidence="7">
    <location>
        <begin position="46"/>
        <end position="70"/>
    </location>
</feature>
<keyword evidence="2" id="KW-0813">Transport</keyword>
<dbReference type="InterPro" id="IPR036259">
    <property type="entry name" value="MFS_trans_sf"/>
</dbReference>
<dbReference type="OMA" id="LSMPYAM"/>
<gene>
    <name evidence="8" type="ORF">DICPUDRAFT_57477</name>
</gene>
<reference evidence="9" key="1">
    <citation type="journal article" date="2011" name="Genome Biol.">
        <title>Comparative genomics of the social amoebae Dictyostelium discoideum and Dictyostelium purpureum.</title>
        <authorList>
            <consortium name="US DOE Joint Genome Institute (JGI-PGF)"/>
            <person name="Sucgang R."/>
            <person name="Kuo A."/>
            <person name="Tian X."/>
            <person name="Salerno W."/>
            <person name="Parikh A."/>
            <person name="Feasley C.L."/>
            <person name="Dalin E."/>
            <person name="Tu H."/>
            <person name="Huang E."/>
            <person name="Barry K."/>
            <person name="Lindquist E."/>
            <person name="Shapiro H."/>
            <person name="Bruce D."/>
            <person name="Schmutz J."/>
            <person name="Salamov A."/>
            <person name="Fey P."/>
            <person name="Gaudet P."/>
            <person name="Anjard C."/>
            <person name="Babu M.M."/>
            <person name="Basu S."/>
            <person name="Bushmanova Y."/>
            <person name="van der Wel H."/>
            <person name="Katoh-Kurasawa M."/>
            <person name="Dinh C."/>
            <person name="Coutinho P.M."/>
            <person name="Saito T."/>
            <person name="Elias M."/>
            <person name="Schaap P."/>
            <person name="Kay R.R."/>
            <person name="Henrissat B."/>
            <person name="Eichinger L."/>
            <person name="Rivero F."/>
            <person name="Putnam N.H."/>
            <person name="West C.M."/>
            <person name="Loomis W.F."/>
            <person name="Chisholm R.L."/>
            <person name="Shaulsky G."/>
            <person name="Strassmann J.E."/>
            <person name="Queller D.C."/>
            <person name="Kuspa A."/>
            <person name="Grigoriev I.V."/>
        </authorList>
    </citation>
    <scope>NUCLEOTIDE SEQUENCE [LARGE SCALE GENOMIC DNA]</scope>
    <source>
        <strain evidence="9">QSDP1</strain>
    </source>
</reference>